<evidence type="ECO:0000259" key="7">
    <source>
        <dbReference type="Pfam" id="PF02837"/>
    </source>
</evidence>
<feature type="domain" description="Glycosyl hydrolases family 2 sugar binding" evidence="7">
    <location>
        <begin position="59"/>
        <end position="157"/>
    </location>
</feature>
<evidence type="ECO:0000256" key="2">
    <source>
        <dbReference type="ARBA" id="ARBA00022801"/>
    </source>
</evidence>
<evidence type="ECO:0000259" key="5">
    <source>
        <dbReference type="Pfam" id="PF00703"/>
    </source>
</evidence>
<dbReference type="GO" id="GO:0004553">
    <property type="term" value="F:hydrolase activity, hydrolyzing O-glycosyl compounds"/>
    <property type="evidence" value="ECO:0007669"/>
    <property type="project" value="InterPro"/>
</dbReference>
<dbReference type="InterPro" id="IPR017853">
    <property type="entry name" value="GH"/>
</dbReference>
<dbReference type="AlphaFoldDB" id="A0A1G9U440"/>
<dbReference type="Gene3D" id="2.60.120.260">
    <property type="entry name" value="Galactose-binding domain-like"/>
    <property type="match status" value="1"/>
</dbReference>
<name>A0A1G9U440_9FIRM</name>
<dbReference type="RefSeq" id="WP_074520855.1">
    <property type="nucleotide sequence ID" value="NZ_FNHZ01000001.1"/>
</dbReference>
<dbReference type="InterPro" id="IPR023230">
    <property type="entry name" value="Glyco_hydro_2_CS"/>
</dbReference>
<feature type="domain" description="Glycoside hydrolase family 2 immunoglobulin-like beta-sandwich" evidence="5">
    <location>
        <begin position="252"/>
        <end position="303"/>
    </location>
</feature>
<dbReference type="PANTHER" id="PTHR42732">
    <property type="entry name" value="BETA-GALACTOSIDASE"/>
    <property type="match status" value="1"/>
</dbReference>
<organism evidence="8 9">
    <name type="scientific">Lachnospira pectinoschiza</name>
    <dbReference type="NCBI Taxonomy" id="28052"/>
    <lineage>
        <taxon>Bacteria</taxon>
        <taxon>Bacillati</taxon>
        <taxon>Bacillota</taxon>
        <taxon>Clostridia</taxon>
        <taxon>Lachnospirales</taxon>
        <taxon>Lachnospiraceae</taxon>
        <taxon>Lachnospira</taxon>
    </lineage>
</organism>
<comment type="similarity">
    <text evidence="1 4">Belongs to the glycosyl hydrolase 2 family.</text>
</comment>
<dbReference type="InterPro" id="IPR006101">
    <property type="entry name" value="Glyco_hydro_2"/>
</dbReference>
<reference evidence="9" key="1">
    <citation type="submission" date="2016-10" db="EMBL/GenBank/DDBJ databases">
        <authorList>
            <person name="Varghese N."/>
            <person name="Submissions S."/>
        </authorList>
    </citation>
    <scope>NUCLEOTIDE SEQUENCE [LARGE SCALE GENOMIC DNA]</scope>
    <source>
        <strain evidence="9">M83</strain>
    </source>
</reference>
<dbReference type="Proteomes" id="UP000187651">
    <property type="component" value="Unassembled WGS sequence"/>
</dbReference>
<dbReference type="InterPro" id="IPR006103">
    <property type="entry name" value="Glyco_hydro_2_cat"/>
</dbReference>
<dbReference type="SUPFAM" id="SSF49785">
    <property type="entry name" value="Galactose-binding domain-like"/>
    <property type="match status" value="1"/>
</dbReference>
<dbReference type="SUPFAM" id="SSF51445">
    <property type="entry name" value="(Trans)glycosidases"/>
    <property type="match status" value="1"/>
</dbReference>
<dbReference type="Pfam" id="PF00703">
    <property type="entry name" value="Glyco_hydro_2"/>
    <property type="match status" value="1"/>
</dbReference>
<dbReference type="PANTHER" id="PTHR42732:SF1">
    <property type="entry name" value="BETA-MANNOSIDASE"/>
    <property type="match status" value="1"/>
</dbReference>
<dbReference type="PRINTS" id="PR00132">
    <property type="entry name" value="GLHYDRLASE2"/>
</dbReference>
<dbReference type="Gene3D" id="2.60.40.10">
    <property type="entry name" value="Immunoglobulins"/>
    <property type="match status" value="1"/>
</dbReference>
<evidence type="ECO:0000256" key="4">
    <source>
        <dbReference type="RuleBase" id="RU361154"/>
    </source>
</evidence>
<keyword evidence="3 4" id="KW-0326">Glycosidase</keyword>
<feature type="domain" description="Glycoside hydrolase family 2 catalytic" evidence="6">
    <location>
        <begin position="307"/>
        <end position="576"/>
    </location>
</feature>
<dbReference type="InterPro" id="IPR036156">
    <property type="entry name" value="Beta-gal/glucu_dom_sf"/>
</dbReference>
<evidence type="ECO:0000256" key="3">
    <source>
        <dbReference type="ARBA" id="ARBA00023295"/>
    </source>
</evidence>
<dbReference type="Gene3D" id="3.20.20.80">
    <property type="entry name" value="Glycosidases"/>
    <property type="match status" value="1"/>
</dbReference>
<dbReference type="InterPro" id="IPR051913">
    <property type="entry name" value="GH2_Domain-Containing"/>
</dbReference>
<keyword evidence="2 4" id="KW-0378">Hydrolase</keyword>
<protein>
    <submittedName>
        <fullName evidence="8">Beta-galactosidase</fullName>
    </submittedName>
</protein>
<dbReference type="GO" id="GO:0005975">
    <property type="term" value="P:carbohydrate metabolic process"/>
    <property type="evidence" value="ECO:0007669"/>
    <property type="project" value="InterPro"/>
</dbReference>
<dbReference type="EMBL" id="FNHZ01000001">
    <property type="protein sequence ID" value="SDM54661.1"/>
    <property type="molecule type" value="Genomic_DNA"/>
</dbReference>
<dbReference type="Pfam" id="PF02837">
    <property type="entry name" value="Glyco_hydro_2_N"/>
    <property type="match status" value="1"/>
</dbReference>
<evidence type="ECO:0000313" key="8">
    <source>
        <dbReference type="EMBL" id="SDM54661.1"/>
    </source>
</evidence>
<evidence type="ECO:0000259" key="6">
    <source>
        <dbReference type="Pfam" id="PF02836"/>
    </source>
</evidence>
<proteinExistence type="inferred from homology"/>
<keyword evidence="9" id="KW-1185">Reference proteome</keyword>
<sequence length="842" mass="97092">MNFENLKKKIPLNNDWQFTTNYKDELLDRDCSLELETVRIPHTVCETPFNYFDENVYQMLSGYRKVFSAKKEWKDRRVSLNFAGAGHRASVYLNGKLIGENNCGYTAFSYDITDYLDYEKDNILVVKLDSRENLNIPPFGYVIDYMTYGGIYREVYLEVTDKLFIEDVYLKPEIVGEIEFLTEALKQQEKFKASKAKARLGFETVIKNTSKTNDVSFLHSTILRYEIFDGEILLNKKDMSLLETLDSSFLMDAKNEGACLKESLELDNINVWDVTNPKLYKVRVSLLDKDYVRDFKEYKIGFKKAEFRDTGFYLNGRKLRIRGLNRHQSYPYVGYAMPDSMQRLDAKILRKELGVNTVRTSHYPQSKAFIEQCDELGLLVFTEIPGWQHIGDEDWKAQAVENVRNMVLQYRNYTSIILWGVRINESVDDDELYTKTNKLARELDSTRATAGVRYLKKSSFLEDVYTYNDFLHDGTNDGVDAKKKVTSDMSKAYLISEFNGHMFPTKSYDCEEHRLDHALRHAKVLNDFYKNEDIAGAIGWCMFDYNTHKDFGSGDRICYHGVLDMFRNPKMAAYVYASVQGVNPVLEISSSFDIGEHPAGMRGNTYIFTNCDSVKMYKNDIFIKEYTHKDSEYKNLKNGPILVDDYIGDAFITGENLSKKQSDSLKKCFNYVARFGMNHMPKEIYLEGIKLITIYHLNYAKLYELYQKYVGNWGGESTKFRFDGYKNGELVISRTKSTATKLHLELDVSSTELVDDETYDVAEIRVIVKDEHGNQTVFFNDNLPITIKGEGLEIIGPESVKILGGMGGTYLKTTGIKGKTEVTINMPYGWDKDSKTVEFSIS</sequence>
<evidence type="ECO:0000313" key="9">
    <source>
        <dbReference type="Proteomes" id="UP000187651"/>
    </source>
</evidence>
<dbReference type="Pfam" id="PF02836">
    <property type="entry name" value="Glyco_hydro_2_C"/>
    <property type="match status" value="1"/>
</dbReference>
<dbReference type="InterPro" id="IPR008979">
    <property type="entry name" value="Galactose-bd-like_sf"/>
</dbReference>
<accession>A0A1G9U440</accession>
<dbReference type="InterPro" id="IPR006102">
    <property type="entry name" value="Ig-like_GH2"/>
</dbReference>
<gene>
    <name evidence="8" type="ORF">SAMN05216544_0603</name>
</gene>
<dbReference type="InterPro" id="IPR006104">
    <property type="entry name" value="Glyco_hydro_2_N"/>
</dbReference>
<evidence type="ECO:0000256" key="1">
    <source>
        <dbReference type="ARBA" id="ARBA00007401"/>
    </source>
</evidence>
<dbReference type="PROSITE" id="PS00719">
    <property type="entry name" value="GLYCOSYL_HYDROL_F2_1"/>
    <property type="match status" value="1"/>
</dbReference>
<dbReference type="SUPFAM" id="SSF49303">
    <property type="entry name" value="beta-Galactosidase/glucuronidase domain"/>
    <property type="match status" value="1"/>
</dbReference>
<dbReference type="InterPro" id="IPR013783">
    <property type="entry name" value="Ig-like_fold"/>
</dbReference>